<evidence type="ECO:0000313" key="4">
    <source>
        <dbReference type="Proteomes" id="UP000663829"/>
    </source>
</evidence>
<feature type="region of interest" description="Disordered" evidence="1">
    <location>
        <begin position="1"/>
        <end position="22"/>
    </location>
</feature>
<comment type="caution">
    <text evidence="2">The sequence shown here is derived from an EMBL/GenBank/DDBJ whole genome shotgun (WGS) entry which is preliminary data.</text>
</comment>
<dbReference type="Proteomes" id="UP000681722">
    <property type="component" value="Unassembled WGS sequence"/>
</dbReference>
<protein>
    <submittedName>
        <fullName evidence="2">Uncharacterized protein</fullName>
    </submittedName>
</protein>
<sequence>MNANDKLHPSHNVHGHEPNEHTHYSEYTDKKSYYAIIDNYHSILNRNEKFIYSWKIEEYDKRIYLTRGTMYRANTDALIYRTDQICVVNPWYKYVQENNQEIIKILTKCNCQKVLEIVLLECNCNIKKKPDISLIECPCRQTNKEFCSYCQMVLLWSVKTDVKRSENVHHQGQQTNINFSSDFLQTDNDKLVEVHDRDDFISTKLGPHRYQKTVQIQVQSNRVLAPVTAYDFKATSNHHLILSDKTDENQGMMTTATDQLTLQYNKRRQTSDSSVDMHSSTFRSQAHLITTHQTSVDQVENENKIMIVHYKNDSDDDMLVTPGSRIHSTLSFMDRQASTRVFTNDSSVHLSSSQKMSYSRRSLNKKYSSYSKLPKFLKTKHFQYHAIRHPAQLRSNKETDSEDKFEFNASEFESLTKYASRGTQTKLHAILLPQRLLSEMRKARIESRTTTAVTRSTQVDTISYLINLKLNQPPSHRSNRIWDQQQLRQSITSFLHNEIFLTNNDSFQTRGKKLSYFSTQTADNISKKSTNIEKIKKLLTSTETDTFYKGGIPLVEFENGDIETGDKDQEVLPLQKDQLSTNIEENEQDIITINDRENSKTDVITPAHLPWRIISSETQHSPLFNENLLELEETNQSLKNRFDFNKQSKIICKDVGIRAPESCFTHFFDDKDSELVAASNNPTESEHGQGRTNNEYMSPLNLELESRSIWKNNHDTNQKCAGSHFIYYNDNETARLVSETYITLPDVVTKKESNNVKQMTDELSVYNRTDDLILLNNAQNFSSKNKDRQILMRRWPTEKSNHNNKYSIQKPKLNSSINFLSPNHMMMYGITQNKCLELTTDHRCRFNRCHRWLHRSTLQLSNNNAKNDEETVLSTKHLISSQLISDESNEKSFQTLLISSVNSLDNSRRHDDEYNDIKMFTSTDFNKLKLNFVATNSSQKNAEHEQQRDSDNERLIIDVPDHQNNKNKEANSFSSVILHRNLLKNAVFSRKKKSNVIVQHIRRSHRRRAVHKRKMMLLRSNPDTKIASSSKVLHSTIPCAPSVSISSESSASTVDAHFQPLYKQTRSSTTQTDLFMRPKRQEQYQSLSATPVFRTVLDDEDDDDSSTVFSDHSQQQEQLEFTKEINSAIFSKPFRQSKSTIFFDCKDQARTHERLSNDKQRTNTLNKTIDLKKNSPYPMDAKSHMVLARAPKNTDICEELKYILGQTSSATSVNLEKNRSIDSLIKKQINWAFNGYQSVVVLFDDKYSLQRQSFLNYVYNSIEKNLLKLIDTASQSHDNLLLSCSNLMLFNNSLYDIYTLQRLRLLDTGKKVILLPDNEKLITNSNDIRHSINKLKRDIAFSHRIYIINFRKKTCLKSFGSFLFMQLAPVQLLSTYAFNHSGDYRGLLTNMNAATYSVMNTIRQLINGKLNGDDITKRYLLNESSLNRLLKDYLFHRRQIGNFNLKKEIGYTVLLWCTVRFSFCMTQIDDYEHSSALGSENNDELNDDIDPNSFIDLYRRASLRHHQLYKKASLRPVIVQRASLRPSFGKRASLRPIFMGKRKRRSIQSYLDDE</sequence>
<evidence type="ECO:0000313" key="2">
    <source>
        <dbReference type="EMBL" id="CAF0803453.1"/>
    </source>
</evidence>
<organism evidence="2 4">
    <name type="scientific">Didymodactylos carnosus</name>
    <dbReference type="NCBI Taxonomy" id="1234261"/>
    <lineage>
        <taxon>Eukaryota</taxon>
        <taxon>Metazoa</taxon>
        <taxon>Spiralia</taxon>
        <taxon>Gnathifera</taxon>
        <taxon>Rotifera</taxon>
        <taxon>Eurotatoria</taxon>
        <taxon>Bdelloidea</taxon>
        <taxon>Philodinida</taxon>
        <taxon>Philodinidae</taxon>
        <taxon>Didymodactylos</taxon>
    </lineage>
</organism>
<gene>
    <name evidence="2" type="ORF">GPM918_LOCUS3643</name>
    <name evidence="3" type="ORF">SRO942_LOCUS3643</name>
</gene>
<evidence type="ECO:0000256" key="1">
    <source>
        <dbReference type="SAM" id="MobiDB-lite"/>
    </source>
</evidence>
<reference evidence="2" key="1">
    <citation type="submission" date="2021-02" db="EMBL/GenBank/DDBJ databases">
        <authorList>
            <person name="Nowell W R."/>
        </authorList>
    </citation>
    <scope>NUCLEOTIDE SEQUENCE</scope>
</reference>
<dbReference type="OrthoDB" id="9986628at2759"/>
<name>A0A813SP68_9BILA</name>
<dbReference type="Proteomes" id="UP000663829">
    <property type="component" value="Unassembled WGS sequence"/>
</dbReference>
<proteinExistence type="predicted"/>
<keyword evidence="4" id="KW-1185">Reference proteome</keyword>
<evidence type="ECO:0000313" key="3">
    <source>
        <dbReference type="EMBL" id="CAF3588698.1"/>
    </source>
</evidence>
<accession>A0A813SP68</accession>
<dbReference type="EMBL" id="CAJNOQ010000456">
    <property type="protein sequence ID" value="CAF0803453.1"/>
    <property type="molecule type" value="Genomic_DNA"/>
</dbReference>
<dbReference type="EMBL" id="CAJOBC010000456">
    <property type="protein sequence ID" value="CAF3588698.1"/>
    <property type="molecule type" value="Genomic_DNA"/>
</dbReference>